<dbReference type="EMBL" id="PKSM01000003">
    <property type="protein sequence ID" value="POW23240.1"/>
    <property type="molecule type" value="Genomic_DNA"/>
</dbReference>
<evidence type="ECO:0000256" key="8">
    <source>
        <dbReference type="ARBA" id="ARBA00022824"/>
    </source>
</evidence>
<reference evidence="16" key="3">
    <citation type="journal article" date="2018" name="Mol. Plant Microbe Interact.">
        <title>Genome sequence resources for the wheat stripe rust pathogen (Puccinia striiformis f. sp. tritici) and the barley stripe rust pathogen (Puccinia striiformis f. sp. hordei).</title>
        <authorList>
            <person name="Xia C."/>
            <person name="Wang M."/>
            <person name="Yin C."/>
            <person name="Cornejo O.E."/>
            <person name="Hulbert S.H."/>
            <person name="Chen X."/>
        </authorList>
    </citation>
    <scope>NUCLEOTIDE SEQUENCE [LARGE SCALE GENOMIC DNA]</scope>
    <source>
        <strain evidence="16">93TX-2</strain>
    </source>
</reference>
<sequence length="374" mass="42644">MTESKAIRVVVALALCGTFGLLHLLHLISHGIRLTISIIRKVVDEVDELLIACKIRSRDVRNDLRSIKKLPAHLAILWIPINYQLHRLVSRHAFTLMGLSSRIERLRFQQRLELDAMMDNFSKILVWSMEAGIEEITFYDERGLMKSNKIELIQYLANIPTFIKGNENISWASIEPRLTEEEVKMLSKFEITYKLITKESTASSTNPKTGTGTGRKRSNSKRSNSITINLIDREQGHTHLVKVTKALIDIVNLNKQTTLNLDDLNVKSIGQKICCMFPPSIDCCDDKLTFFGGGFPPWQLTLTEIYHADRTVFCPIRSDTMSFLKRFMSLVIVNNESVLEKSKPPFRASSNQYCLLEIGSHHRLSSFSSVLFFP</sequence>
<proteinExistence type="inferred from homology"/>
<comment type="cofactor">
    <cofactor evidence="1">
        <name>Mg(2+)</name>
        <dbReference type="ChEBI" id="CHEBI:18420"/>
    </cofactor>
</comment>
<comment type="subcellular location">
    <subcellularLocation>
        <location evidence="2">Endoplasmic reticulum membrane</location>
    </subcellularLocation>
</comment>
<dbReference type="UniPathway" id="UPA00378"/>
<dbReference type="OrthoDB" id="3057168at2759"/>
<evidence type="ECO:0000256" key="11">
    <source>
        <dbReference type="ARBA" id="ARBA00023136"/>
    </source>
</evidence>
<evidence type="ECO:0000256" key="7">
    <source>
        <dbReference type="ARBA" id="ARBA00022692"/>
    </source>
</evidence>
<dbReference type="AlphaFoldDB" id="A0A2S4WN90"/>
<feature type="transmembrane region" description="Helical" evidence="14">
    <location>
        <begin position="6"/>
        <end position="28"/>
    </location>
</feature>
<keyword evidence="8" id="KW-0256">Endoplasmic reticulum</keyword>
<keyword evidence="6" id="KW-0808">Transferase</keyword>
<dbReference type="InterPro" id="IPR036424">
    <property type="entry name" value="UPP_synth-like_sf"/>
</dbReference>
<dbReference type="InterPro" id="IPR038887">
    <property type="entry name" value="Nus1/NgBR"/>
</dbReference>
<comment type="similarity">
    <text evidence="4">Belongs to the UPP synthase family.</text>
</comment>
<dbReference type="GO" id="GO:1904423">
    <property type="term" value="C:dehydrodolichyl diphosphate synthase complex"/>
    <property type="evidence" value="ECO:0007669"/>
    <property type="project" value="InterPro"/>
</dbReference>
<evidence type="ECO:0000256" key="3">
    <source>
        <dbReference type="ARBA" id="ARBA00004922"/>
    </source>
</evidence>
<evidence type="ECO:0000256" key="10">
    <source>
        <dbReference type="ARBA" id="ARBA00022989"/>
    </source>
</evidence>
<comment type="pathway">
    <text evidence="3">Protein modification; protein glycosylation.</text>
</comment>
<evidence type="ECO:0000256" key="6">
    <source>
        <dbReference type="ARBA" id="ARBA00022679"/>
    </source>
</evidence>
<evidence type="ECO:0000256" key="12">
    <source>
        <dbReference type="ARBA" id="ARBA00047353"/>
    </source>
</evidence>
<evidence type="ECO:0000256" key="5">
    <source>
        <dbReference type="ARBA" id="ARBA00012596"/>
    </source>
</evidence>
<evidence type="ECO:0000256" key="13">
    <source>
        <dbReference type="SAM" id="MobiDB-lite"/>
    </source>
</evidence>
<keyword evidence="16" id="KW-1185">Reference proteome</keyword>
<keyword evidence="7 14" id="KW-0812">Transmembrane</keyword>
<comment type="catalytic activity">
    <reaction evidence="12">
        <text>n isopentenyl diphosphate + (2E,6E)-farnesyl diphosphate = a di-trans,poly-cis-polyprenyl diphosphate + n diphosphate</text>
        <dbReference type="Rhea" id="RHEA:53008"/>
        <dbReference type="Rhea" id="RHEA-COMP:19494"/>
        <dbReference type="ChEBI" id="CHEBI:33019"/>
        <dbReference type="ChEBI" id="CHEBI:128769"/>
        <dbReference type="ChEBI" id="CHEBI:136960"/>
        <dbReference type="ChEBI" id="CHEBI:175763"/>
        <dbReference type="EC" id="2.5.1.87"/>
    </reaction>
</comment>
<organism evidence="15 16">
    <name type="scientific">Puccinia striiformis</name>
    <dbReference type="NCBI Taxonomy" id="27350"/>
    <lineage>
        <taxon>Eukaryota</taxon>
        <taxon>Fungi</taxon>
        <taxon>Dikarya</taxon>
        <taxon>Basidiomycota</taxon>
        <taxon>Pucciniomycotina</taxon>
        <taxon>Pucciniomycetes</taxon>
        <taxon>Pucciniales</taxon>
        <taxon>Pucciniaceae</taxon>
        <taxon>Puccinia</taxon>
    </lineage>
</organism>
<dbReference type="VEuPathDB" id="FungiDB:PSHT_00380"/>
<accession>A0A2S4WN90</accession>
<evidence type="ECO:0000313" key="16">
    <source>
        <dbReference type="Proteomes" id="UP000238274"/>
    </source>
</evidence>
<dbReference type="EC" id="2.5.1.87" evidence="5"/>
<evidence type="ECO:0000313" key="15">
    <source>
        <dbReference type="EMBL" id="POW23240.1"/>
    </source>
</evidence>
<evidence type="ECO:0000256" key="14">
    <source>
        <dbReference type="SAM" id="Phobius"/>
    </source>
</evidence>
<dbReference type="Proteomes" id="UP000238274">
    <property type="component" value="Unassembled WGS sequence"/>
</dbReference>
<dbReference type="GO" id="GO:0005789">
    <property type="term" value="C:endoplasmic reticulum membrane"/>
    <property type="evidence" value="ECO:0007669"/>
    <property type="project" value="UniProtKB-SubCell"/>
</dbReference>
<reference evidence="16" key="2">
    <citation type="journal article" date="2018" name="BMC Genomics">
        <title>Genomic insights into host adaptation between the wheat stripe rust pathogen (Puccinia striiformis f. sp. tritici) and the barley stripe rust pathogen (Puccinia striiformis f. sp. hordei).</title>
        <authorList>
            <person name="Xia C."/>
            <person name="Wang M."/>
            <person name="Yin C."/>
            <person name="Cornejo O.E."/>
            <person name="Hulbert S.H."/>
            <person name="Chen X."/>
        </authorList>
    </citation>
    <scope>NUCLEOTIDE SEQUENCE [LARGE SCALE GENOMIC DNA]</scope>
    <source>
        <strain evidence="16">93TX-2</strain>
    </source>
</reference>
<evidence type="ECO:0000256" key="4">
    <source>
        <dbReference type="ARBA" id="ARBA00005432"/>
    </source>
</evidence>
<dbReference type="SUPFAM" id="SSF64005">
    <property type="entry name" value="Undecaprenyl diphosphate synthase"/>
    <property type="match status" value="1"/>
</dbReference>
<dbReference type="GO" id="GO:0045547">
    <property type="term" value="F:ditrans,polycis-polyprenyl diphosphate synthase [(2E,6E)-farnesyl diphosphate specific] activity"/>
    <property type="evidence" value="ECO:0007669"/>
    <property type="project" value="UniProtKB-EC"/>
</dbReference>
<keyword evidence="11 14" id="KW-0472">Membrane</keyword>
<feature type="region of interest" description="Disordered" evidence="13">
    <location>
        <begin position="202"/>
        <end position="223"/>
    </location>
</feature>
<protein>
    <recommendedName>
        <fullName evidence="5">ditrans,polycis-polyprenyl diphosphate synthase [(2E,6E)-farnesyldiphosphate specific]</fullName>
        <ecNumber evidence="5">2.5.1.87</ecNumber>
    </recommendedName>
</protein>
<keyword evidence="9" id="KW-0460">Magnesium</keyword>
<dbReference type="PANTHER" id="PTHR21528:SF0">
    <property type="entry name" value="DEHYDRODOLICHYL DIPHOSPHATE SYNTHASE COMPLEX SUBUNIT NUS1"/>
    <property type="match status" value="1"/>
</dbReference>
<evidence type="ECO:0000256" key="1">
    <source>
        <dbReference type="ARBA" id="ARBA00001946"/>
    </source>
</evidence>
<gene>
    <name evidence="15" type="ORF">PSHT_00380</name>
</gene>
<evidence type="ECO:0000256" key="2">
    <source>
        <dbReference type="ARBA" id="ARBA00004586"/>
    </source>
</evidence>
<keyword evidence="10 14" id="KW-1133">Transmembrane helix</keyword>
<comment type="caution">
    <text evidence="15">The sequence shown here is derived from an EMBL/GenBank/DDBJ whole genome shotgun (WGS) entry which is preliminary data.</text>
</comment>
<name>A0A2S4WN90_9BASI</name>
<dbReference type="Gene3D" id="3.40.1180.10">
    <property type="entry name" value="Decaprenyl diphosphate synthase-like"/>
    <property type="match status" value="1"/>
</dbReference>
<dbReference type="VEuPathDB" id="FungiDB:PSTT_05632"/>
<reference evidence="15 16" key="1">
    <citation type="submission" date="2017-12" db="EMBL/GenBank/DDBJ databases">
        <title>Gene loss provides genomic basis for host adaptation in cereal stripe rust fungi.</title>
        <authorList>
            <person name="Xia C."/>
        </authorList>
    </citation>
    <scope>NUCLEOTIDE SEQUENCE [LARGE SCALE GENOMIC DNA]</scope>
    <source>
        <strain evidence="15 16">93TX-2</strain>
    </source>
</reference>
<evidence type="ECO:0000256" key="9">
    <source>
        <dbReference type="ARBA" id="ARBA00022842"/>
    </source>
</evidence>
<dbReference type="PANTHER" id="PTHR21528">
    <property type="entry name" value="DEHYDRODOLICHYL DIPHOSPHATE SYNTHASE COMPLEX SUBUNIT NUS1"/>
    <property type="match status" value="1"/>
</dbReference>